<sequence>MKYIELLSKQLQSDAIIELLEFWDADVVYDFDRLREGTADSYTVSCHEHGIELRFDSGQSLQTIFLHVTPRNGFSAAELTNSDVEVFDSRSDVAAHATTKGWQTLAGEATFLGIENKWIRMECEVCSVHYQFRDGLLDMITIMGTPP</sequence>
<keyword evidence="2" id="KW-1185">Reference proteome</keyword>
<accession>A0A9X2FH38</accession>
<protein>
    <submittedName>
        <fullName evidence="1">Uncharacterized protein</fullName>
    </submittedName>
</protein>
<dbReference type="EMBL" id="JAMXLR010000036">
    <property type="protein sequence ID" value="MCO6044416.1"/>
    <property type="molecule type" value="Genomic_DNA"/>
</dbReference>
<organism evidence="1 2">
    <name type="scientific">Aeoliella straminimaris</name>
    <dbReference type="NCBI Taxonomy" id="2954799"/>
    <lineage>
        <taxon>Bacteria</taxon>
        <taxon>Pseudomonadati</taxon>
        <taxon>Planctomycetota</taxon>
        <taxon>Planctomycetia</taxon>
        <taxon>Pirellulales</taxon>
        <taxon>Lacipirellulaceae</taxon>
        <taxon>Aeoliella</taxon>
    </lineage>
</organism>
<dbReference type="AlphaFoldDB" id="A0A9X2FH38"/>
<evidence type="ECO:0000313" key="2">
    <source>
        <dbReference type="Proteomes" id="UP001155241"/>
    </source>
</evidence>
<name>A0A9X2FH38_9BACT</name>
<comment type="caution">
    <text evidence="1">The sequence shown here is derived from an EMBL/GenBank/DDBJ whole genome shotgun (WGS) entry which is preliminary data.</text>
</comment>
<evidence type="ECO:0000313" key="1">
    <source>
        <dbReference type="EMBL" id="MCO6044416.1"/>
    </source>
</evidence>
<dbReference type="Proteomes" id="UP001155241">
    <property type="component" value="Unassembled WGS sequence"/>
</dbReference>
<proteinExistence type="predicted"/>
<dbReference type="RefSeq" id="WP_252852518.1">
    <property type="nucleotide sequence ID" value="NZ_JAMXLR010000036.1"/>
</dbReference>
<reference evidence="1" key="1">
    <citation type="submission" date="2022-06" db="EMBL/GenBank/DDBJ databases">
        <title>Aeoliella straminimaris, a novel planctomycete from sediments.</title>
        <authorList>
            <person name="Vitorino I.R."/>
            <person name="Lage O.M."/>
        </authorList>
    </citation>
    <scope>NUCLEOTIDE SEQUENCE</scope>
    <source>
        <strain evidence="1">ICT_H6.2</strain>
    </source>
</reference>
<gene>
    <name evidence="1" type="ORF">NG895_10910</name>
</gene>